<evidence type="ECO:0000256" key="2">
    <source>
        <dbReference type="ARBA" id="ARBA00022670"/>
    </source>
</evidence>
<evidence type="ECO:0000256" key="5">
    <source>
        <dbReference type="PROSITE-ProRule" id="PRU01240"/>
    </source>
</evidence>
<dbReference type="InterPro" id="IPR036852">
    <property type="entry name" value="Peptidase_S8/S53_dom_sf"/>
</dbReference>
<organism evidence="7">
    <name type="scientific">Roseihalotalea indica</name>
    <dbReference type="NCBI Taxonomy" id="2867963"/>
    <lineage>
        <taxon>Bacteria</taxon>
        <taxon>Pseudomonadati</taxon>
        <taxon>Bacteroidota</taxon>
        <taxon>Cytophagia</taxon>
        <taxon>Cytophagales</taxon>
        <taxon>Catalimonadaceae</taxon>
        <taxon>Roseihalotalea</taxon>
    </lineage>
</organism>
<dbReference type="PROSITE" id="PS51257">
    <property type="entry name" value="PROKAR_LIPOPROTEIN"/>
    <property type="match status" value="1"/>
</dbReference>
<dbReference type="PANTHER" id="PTHR43806">
    <property type="entry name" value="PEPTIDASE S8"/>
    <property type="match status" value="1"/>
</dbReference>
<evidence type="ECO:0000313" key="7">
    <source>
        <dbReference type="EMBL" id="WKN39863.1"/>
    </source>
</evidence>
<evidence type="ECO:0000259" key="6">
    <source>
        <dbReference type="Pfam" id="PF00082"/>
    </source>
</evidence>
<dbReference type="PRINTS" id="PR00723">
    <property type="entry name" value="SUBTILISIN"/>
</dbReference>
<sequence>MKNLYLILTALFLAACHSEEPIVSPKSEQPNPLPVSEIDRHIQENLEQEGRFAWSDVSDEMLWSALVQSDSVLLIGYQPEGERDVADKLHTITATDPAWAQAKEKVLHEIAAIMQKDVQTTENLLIAEDETLPYMEVKTASWEVVRHLRSSPYIRYAEPASYYLQTLEPTTNQRVASKLSCSYIDDAPVPTADYQSVSPDVKASWNWYSAGITQAWTTSTGSGITVGLIDTGISPTQAKLGSEFNQGNSQGRTITKLGTYQDDASDDLCGHGTRMAGLIAAPRGYDGTSVGVAYNANLVAVRGTGDVIIDSRDEKRGVANALKLLANRSDVRIISMSIGSLFSVGSVKDAVRYAYGKGKLIICAAGTSTSFTTWAGVVFPARMDETVAVTGVREGSQYKRCNTCHTGRDVDFTMIMQRSDPDRTTITLPETGTKLSTVGGSSTATAMAAGVAALVWSTDPSMSRDEVYQRLKETADLYPNRDRSFGWGNIDAYQAVAGSGAVAQTLN</sequence>
<feature type="active site" description="Charge relay system" evidence="5">
    <location>
        <position position="442"/>
    </location>
</feature>
<dbReference type="GO" id="GO:0006508">
    <property type="term" value="P:proteolysis"/>
    <property type="evidence" value="ECO:0007669"/>
    <property type="project" value="UniProtKB-KW"/>
</dbReference>
<evidence type="ECO:0000256" key="4">
    <source>
        <dbReference type="ARBA" id="ARBA00022825"/>
    </source>
</evidence>
<name>A0AA49JJN9_9BACT</name>
<feature type="domain" description="Peptidase S8/S53" evidence="6">
    <location>
        <begin position="221"/>
        <end position="488"/>
    </location>
</feature>
<feature type="active site" description="Charge relay system" evidence="5">
    <location>
        <position position="230"/>
    </location>
</feature>
<keyword evidence="2 5" id="KW-0645">Protease</keyword>
<dbReference type="GO" id="GO:0004252">
    <property type="term" value="F:serine-type endopeptidase activity"/>
    <property type="evidence" value="ECO:0007669"/>
    <property type="project" value="UniProtKB-UniRule"/>
</dbReference>
<dbReference type="CDD" id="cd00306">
    <property type="entry name" value="Peptidases_S8_S53"/>
    <property type="match status" value="1"/>
</dbReference>
<dbReference type="EMBL" id="CP120682">
    <property type="protein sequence ID" value="WKN39863.1"/>
    <property type="molecule type" value="Genomic_DNA"/>
</dbReference>
<accession>A0AA49JJN9</accession>
<dbReference type="InterPro" id="IPR015500">
    <property type="entry name" value="Peptidase_S8_subtilisin-rel"/>
</dbReference>
<dbReference type="PROSITE" id="PS51892">
    <property type="entry name" value="SUBTILASE"/>
    <property type="match status" value="1"/>
</dbReference>
<proteinExistence type="inferred from homology"/>
<keyword evidence="3 5" id="KW-0378">Hydrolase</keyword>
<feature type="active site" description="Charge relay system" evidence="5">
    <location>
        <position position="271"/>
    </location>
</feature>
<protein>
    <submittedName>
        <fullName evidence="7">S8 family serine peptidase</fullName>
    </submittedName>
</protein>
<comment type="similarity">
    <text evidence="1 5">Belongs to the peptidase S8 family.</text>
</comment>
<dbReference type="InterPro" id="IPR050131">
    <property type="entry name" value="Peptidase_S8_subtilisin-like"/>
</dbReference>
<evidence type="ECO:0000256" key="1">
    <source>
        <dbReference type="ARBA" id="ARBA00011073"/>
    </source>
</evidence>
<dbReference type="AlphaFoldDB" id="A0AA49JJN9"/>
<dbReference type="Gene3D" id="3.40.50.200">
    <property type="entry name" value="Peptidase S8/S53 domain"/>
    <property type="match status" value="1"/>
</dbReference>
<gene>
    <name evidence="7" type="ORF">K4G66_14300</name>
</gene>
<keyword evidence="4 5" id="KW-0720">Serine protease</keyword>
<dbReference type="InterPro" id="IPR000209">
    <property type="entry name" value="Peptidase_S8/S53_dom"/>
</dbReference>
<dbReference type="PANTHER" id="PTHR43806:SF11">
    <property type="entry name" value="CEREVISIN-RELATED"/>
    <property type="match status" value="1"/>
</dbReference>
<dbReference type="SUPFAM" id="SSF52743">
    <property type="entry name" value="Subtilisin-like"/>
    <property type="match status" value="1"/>
</dbReference>
<reference evidence="7" key="2">
    <citation type="journal article" date="2024" name="Antonie Van Leeuwenhoek">
        <title>Roseihalotalea indica gen. nov., sp. nov., a halophilic Bacteroidetes from mesopelagic Southwest Indian Ocean with higher carbohydrate metabolic potential.</title>
        <authorList>
            <person name="Chen B."/>
            <person name="Zhang M."/>
            <person name="Lin D."/>
            <person name="Ye J."/>
            <person name="Tang K."/>
        </authorList>
    </citation>
    <scope>NUCLEOTIDE SEQUENCE</scope>
    <source>
        <strain evidence="7">TK19036</strain>
    </source>
</reference>
<evidence type="ECO:0000256" key="3">
    <source>
        <dbReference type="ARBA" id="ARBA00022801"/>
    </source>
</evidence>
<dbReference type="Pfam" id="PF00082">
    <property type="entry name" value="Peptidase_S8"/>
    <property type="match status" value="1"/>
</dbReference>
<reference evidence="7" key="1">
    <citation type="journal article" date="2023" name="Comput. Struct. Biotechnol. J.">
        <title>Discovery of a novel marine Bacteroidetes with a rich repertoire of carbohydrate-active enzymes.</title>
        <authorList>
            <person name="Chen B."/>
            <person name="Liu G."/>
            <person name="Chen Q."/>
            <person name="Wang H."/>
            <person name="Liu L."/>
            <person name="Tang K."/>
        </authorList>
    </citation>
    <scope>NUCLEOTIDE SEQUENCE</scope>
    <source>
        <strain evidence="7">TK19036</strain>
    </source>
</reference>